<dbReference type="AlphaFoldDB" id="C7N3N6"/>
<dbReference type="Proteomes" id="UP000002026">
    <property type="component" value="Chromosome"/>
</dbReference>
<dbReference type="NCBIfam" id="TIGR01076">
    <property type="entry name" value="sortase_fam"/>
    <property type="match status" value="1"/>
</dbReference>
<feature type="transmembrane region" description="Helical" evidence="4">
    <location>
        <begin position="12"/>
        <end position="31"/>
    </location>
</feature>
<dbReference type="GO" id="GO:0016787">
    <property type="term" value="F:hydrolase activity"/>
    <property type="evidence" value="ECO:0007669"/>
    <property type="project" value="UniProtKB-KW"/>
</dbReference>
<dbReference type="KEGG" id="shi:Shel_05680"/>
<reference evidence="5 6" key="1">
    <citation type="journal article" date="2009" name="Stand. Genomic Sci.">
        <title>Complete genome sequence of Slackia heliotrinireducens type strain (RHS 1).</title>
        <authorList>
            <person name="Pukall R."/>
            <person name="Lapidus A."/>
            <person name="Nolan M."/>
            <person name="Copeland A."/>
            <person name="Glavina Del Rio T."/>
            <person name="Lucas S."/>
            <person name="Chen F."/>
            <person name="Tice H."/>
            <person name="Cheng J.F."/>
            <person name="Chertkov O."/>
            <person name="Bruce D."/>
            <person name="Goodwin L."/>
            <person name="Kuske C."/>
            <person name="Brettin T."/>
            <person name="Detter J.C."/>
            <person name="Han C."/>
            <person name="Pitluck S."/>
            <person name="Pati A."/>
            <person name="Mavrommatis K."/>
            <person name="Ivanova N."/>
            <person name="Ovchinnikova G."/>
            <person name="Chen A."/>
            <person name="Palaniappan K."/>
            <person name="Schneider S."/>
            <person name="Rohde M."/>
            <person name="Chain P."/>
            <person name="D'haeseleer P."/>
            <person name="Goker M."/>
            <person name="Bristow J."/>
            <person name="Eisen J.A."/>
            <person name="Markowitz V."/>
            <person name="Kyrpides N.C."/>
            <person name="Klenk H.P."/>
            <person name="Hugenholtz P."/>
        </authorList>
    </citation>
    <scope>NUCLEOTIDE SEQUENCE [LARGE SCALE GENOMIC DNA]</scope>
    <source>
        <strain evidence="6">ATCC 29202 / DSM 20476 / NCTC 11029 / RHS 1</strain>
    </source>
</reference>
<evidence type="ECO:0000256" key="4">
    <source>
        <dbReference type="SAM" id="Phobius"/>
    </source>
</evidence>
<keyword evidence="4" id="KW-0812">Transmembrane</keyword>
<gene>
    <name evidence="5" type="ordered locus">Shel_05680</name>
</gene>
<evidence type="ECO:0000256" key="1">
    <source>
        <dbReference type="ARBA" id="ARBA00022801"/>
    </source>
</evidence>
<feature type="compositionally biased region" description="Polar residues" evidence="3">
    <location>
        <begin position="327"/>
        <end position="336"/>
    </location>
</feature>
<dbReference type="CDD" id="cd05827">
    <property type="entry name" value="Sortase_C"/>
    <property type="match status" value="1"/>
</dbReference>
<dbReference type="InterPro" id="IPR042002">
    <property type="entry name" value="Sortase_C"/>
</dbReference>
<keyword evidence="6" id="KW-1185">Reference proteome</keyword>
<dbReference type="Gene3D" id="2.40.260.10">
    <property type="entry name" value="Sortase"/>
    <property type="match status" value="1"/>
</dbReference>
<feature type="active site" description="Acyl-thioester intermediate" evidence="2">
    <location>
        <position position="216"/>
    </location>
</feature>
<proteinExistence type="predicted"/>
<dbReference type="EMBL" id="CP001684">
    <property type="protein sequence ID" value="ACV21627.1"/>
    <property type="molecule type" value="Genomic_DNA"/>
</dbReference>
<keyword evidence="4" id="KW-0472">Membrane</keyword>
<protein>
    <submittedName>
        <fullName evidence="5">Sortase family protein, LPXTG-site transpeptidase</fullName>
    </submittedName>
</protein>
<keyword evidence="4" id="KW-1133">Transmembrane helix</keyword>
<evidence type="ECO:0000313" key="5">
    <source>
        <dbReference type="EMBL" id="ACV21627.1"/>
    </source>
</evidence>
<dbReference type="SUPFAM" id="SSF63817">
    <property type="entry name" value="Sortase"/>
    <property type="match status" value="1"/>
</dbReference>
<dbReference type="InterPro" id="IPR005754">
    <property type="entry name" value="Sortase"/>
</dbReference>
<dbReference type="NCBIfam" id="NF033745">
    <property type="entry name" value="class_C_sortase"/>
    <property type="match status" value="1"/>
</dbReference>
<evidence type="ECO:0000313" key="6">
    <source>
        <dbReference type="Proteomes" id="UP000002026"/>
    </source>
</evidence>
<accession>C7N3N6</accession>
<dbReference type="HOGENOM" id="CLU_045680_1_1_11"/>
<evidence type="ECO:0000256" key="2">
    <source>
        <dbReference type="PIRSR" id="PIRSR605754-1"/>
    </source>
</evidence>
<sequence length="336" mass="37247">MTLNLKHIDWKMAALVVFFLIGIGIMLYPFVCNAYYQYQADKWMDEYSAVIEDGDNEEYAQAIAEAQEYNQVLVGQTVPDVFAIREGTTDKTYESMLNVLGNQIMGSIEIPVIDVNLPIYHYSTVESLEMGCGHIFGSSLPVGGDSSHAVITAHRGLPTAKMFTDLDQLEKGDKFYLHILDQTLAYEVIETETVAPDETRSLAIQEGEDLVTLVTCTPYGVNTDRLLVHAQRVPYEPGDENAPVKHHMSSVIANLLKGACILAGVLAATILAWVLRKRREHARRLAEYSVGSRDGAAVGAASETDAHENENVFYEVDMPRTNDGPLGTTNWRNLDE</sequence>
<dbReference type="MEROPS" id="C60.007"/>
<feature type="transmembrane region" description="Helical" evidence="4">
    <location>
        <begin position="255"/>
        <end position="275"/>
    </location>
</feature>
<evidence type="ECO:0000256" key="3">
    <source>
        <dbReference type="SAM" id="MobiDB-lite"/>
    </source>
</evidence>
<dbReference type="eggNOG" id="COG3764">
    <property type="taxonomic scope" value="Bacteria"/>
</dbReference>
<feature type="region of interest" description="Disordered" evidence="3">
    <location>
        <begin position="317"/>
        <end position="336"/>
    </location>
</feature>
<dbReference type="InterPro" id="IPR023365">
    <property type="entry name" value="Sortase_dom-sf"/>
</dbReference>
<dbReference type="STRING" id="471855.Shel_05680"/>
<feature type="active site" description="Proton donor/acceptor" evidence="2">
    <location>
        <position position="154"/>
    </location>
</feature>
<keyword evidence="1" id="KW-0378">Hydrolase</keyword>
<dbReference type="Pfam" id="PF04203">
    <property type="entry name" value="Sortase"/>
    <property type="match status" value="1"/>
</dbReference>
<dbReference type="RefSeq" id="WP_012797732.1">
    <property type="nucleotide sequence ID" value="NC_013165.1"/>
</dbReference>
<name>C7N3N6_SLAHD</name>
<organism evidence="5 6">
    <name type="scientific">Slackia heliotrinireducens (strain ATCC 29202 / DSM 20476 / NCTC 11029 / RHS 1)</name>
    <name type="common">Peptococcus heliotrinreducens</name>
    <dbReference type="NCBI Taxonomy" id="471855"/>
    <lineage>
        <taxon>Bacteria</taxon>
        <taxon>Bacillati</taxon>
        <taxon>Actinomycetota</taxon>
        <taxon>Coriobacteriia</taxon>
        <taxon>Eggerthellales</taxon>
        <taxon>Eggerthellaceae</taxon>
        <taxon>Slackia</taxon>
    </lineage>
</organism>